<dbReference type="Proteomes" id="UP000245207">
    <property type="component" value="Unassembled WGS sequence"/>
</dbReference>
<dbReference type="InterPro" id="IPR000719">
    <property type="entry name" value="Prot_kinase_dom"/>
</dbReference>
<dbReference type="Gene3D" id="3.30.200.20">
    <property type="entry name" value="Phosphorylase Kinase, domain 1"/>
    <property type="match status" value="1"/>
</dbReference>
<sequence length="409" mass="46267">MASTITEFDHLKIPLEKILEATNNFDDKNVIGEGGFGKVYKGKLLHSGKLRNISARRLDRKHGQGDVEFWTEIYALSVLSVFKDDKSFKFMDPDIVEMIGFCDENNEKIIITHNDIDESLSMYLGDPTTFSWQHRLWTCYCIAKAICRIHGESGLGFSFIHRNINSSTILLKDIGNAKLSGFEFSIKHSLDRKNLGIHSEVIGRQGYIDPTYLMTGSVTHKSDVYSFGVVLFEIMCGRHAYNPNEQDDKKFLAPLVKNHYEKGTLHDIIHPEIWNQVARNSKEKMRFEKISKIAYSCLNKEREQRPDMDQVVYELRAAVKALSSDYEVDGADSQDALDIVSVEESRSVIESTMSNSKKALSSDYEVDGTHSQDALDIVSVEESRSVVESMMSNSEKGVTVSDVNGKFLM</sequence>
<dbReference type="InterPro" id="IPR045272">
    <property type="entry name" value="ANXUR1/2-like"/>
</dbReference>
<dbReference type="GO" id="GO:0005524">
    <property type="term" value="F:ATP binding"/>
    <property type="evidence" value="ECO:0007669"/>
    <property type="project" value="InterPro"/>
</dbReference>
<evidence type="ECO:0000313" key="2">
    <source>
        <dbReference type="EMBL" id="PWA86332.1"/>
    </source>
</evidence>
<dbReference type="EMBL" id="PKPP01001030">
    <property type="protein sequence ID" value="PWA86332.1"/>
    <property type="molecule type" value="Genomic_DNA"/>
</dbReference>
<keyword evidence="2" id="KW-0430">Lectin</keyword>
<keyword evidence="3" id="KW-1185">Reference proteome</keyword>
<dbReference type="InterPro" id="IPR011009">
    <property type="entry name" value="Kinase-like_dom_sf"/>
</dbReference>
<dbReference type="GO" id="GO:0030246">
    <property type="term" value="F:carbohydrate binding"/>
    <property type="evidence" value="ECO:0007669"/>
    <property type="project" value="UniProtKB-KW"/>
</dbReference>
<dbReference type="Pfam" id="PF07714">
    <property type="entry name" value="PK_Tyr_Ser-Thr"/>
    <property type="match status" value="1"/>
</dbReference>
<gene>
    <name evidence="2" type="ORF">CTI12_AA146410</name>
</gene>
<dbReference type="PANTHER" id="PTHR27003">
    <property type="entry name" value="OS07G0166700 PROTEIN"/>
    <property type="match status" value="1"/>
</dbReference>
<dbReference type="GO" id="GO:0005886">
    <property type="term" value="C:plasma membrane"/>
    <property type="evidence" value="ECO:0007669"/>
    <property type="project" value="TreeGrafter"/>
</dbReference>
<dbReference type="GO" id="GO:0009506">
    <property type="term" value="C:plasmodesma"/>
    <property type="evidence" value="ECO:0007669"/>
    <property type="project" value="TreeGrafter"/>
</dbReference>
<proteinExistence type="predicted"/>
<keyword evidence="2" id="KW-0418">Kinase</keyword>
<dbReference type="Gene3D" id="1.10.510.10">
    <property type="entry name" value="Transferase(Phosphotransferase) domain 1"/>
    <property type="match status" value="1"/>
</dbReference>
<dbReference type="InterPro" id="IPR001245">
    <property type="entry name" value="Ser-Thr/Tyr_kinase_cat_dom"/>
</dbReference>
<dbReference type="AlphaFoldDB" id="A0A2U1PKU2"/>
<evidence type="ECO:0000259" key="1">
    <source>
        <dbReference type="PROSITE" id="PS50011"/>
    </source>
</evidence>
<dbReference type="PANTHER" id="PTHR27003:SF383">
    <property type="entry name" value="TYROSINE-PROTEIN KINASE, NON-RECEPTOR JAK_TYK2-RELATED"/>
    <property type="match status" value="1"/>
</dbReference>
<reference evidence="2 3" key="1">
    <citation type="journal article" date="2018" name="Mol. Plant">
        <title>The genome of Artemisia annua provides insight into the evolution of Asteraceae family and artemisinin biosynthesis.</title>
        <authorList>
            <person name="Shen Q."/>
            <person name="Zhang L."/>
            <person name="Liao Z."/>
            <person name="Wang S."/>
            <person name="Yan T."/>
            <person name="Shi P."/>
            <person name="Liu M."/>
            <person name="Fu X."/>
            <person name="Pan Q."/>
            <person name="Wang Y."/>
            <person name="Lv Z."/>
            <person name="Lu X."/>
            <person name="Zhang F."/>
            <person name="Jiang W."/>
            <person name="Ma Y."/>
            <person name="Chen M."/>
            <person name="Hao X."/>
            <person name="Li L."/>
            <person name="Tang Y."/>
            <person name="Lv G."/>
            <person name="Zhou Y."/>
            <person name="Sun X."/>
            <person name="Brodelius P.E."/>
            <person name="Rose J.K.C."/>
            <person name="Tang K."/>
        </authorList>
    </citation>
    <scope>NUCLEOTIDE SEQUENCE [LARGE SCALE GENOMIC DNA]</scope>
    <source>
        <strain evidence="3">cv. Huhao1</strain>
        <tissue evidence="2">Leaf</tissue>
    </source>
</reference>
<organism evidence="2 3">
    <name type="scientific">Artemisia annua</name>
    <name type="common">Sweet wormwood</name>
    <dbReference type="NCBI Taxonomy" id="35608"/>
    <lineage>
        <taxon>Eukaryota</taxon>
        <taxon>Viridiplantae</taxon>
        <taxon>Streptophyta</taxon>
        <taxon>Embryophyta</taxon>
        <taxon>Tracheophyta</taxon>
        <taxon>Spermatophyta</taxon>
        <taxon>Magnoliopsida</taxon>
        <taxon>eudicotyledons</taxon>
        <taxon>Gunneridae</taxon>
        <taxon>Pentapetalae</taxon>
        <taxon>asterids</taxon>
        <taxon>campanulids</taxon>
        <taxon>Asterales</taxon>
        <taxon>Asteraceae</taxon>
        <taxon>Asteroideae</taxon>
        <taxon>Anthemideae</taxon>
        <taxon>Artemisiinae</taxon>
        <taxon>Artemisia</taxon>
    </lineage>
</organism>
<dbReference type="STRING" id="35608.A0A2U1PKU2"/>
<keyword evidence="2" id="KW-0808">Transferase</keyword>
<name>A0A2U1PKU2_ARTAN</name>
<dbReference type="PROSITE" id="PS50011">
    <property type="entry name" value="PROTEIN_KINASE_DOM"/>
    <property type="match status" value="1"/>
</dbReference>
<feature type="domain" description="Protein kinase" evidence="1">
    <location>
        <begin position="25"/>
        <end position="319"/>
    </location>
</feature>
<protein>
    <submittedName>
        <fullName evidence="2">Protein kinase-like domain, Concanavalin A-like lectin/glucanase domain protein</fullName>
    </submittedName>
</protein>
<comment type="caution">
    <text evidence="2">The sequence shown here is derived from an EMBL/GenBank/DDBJ whole genome shotgun (WGS) entry which is preliminary data.</text>
</comment>
<accession>A0A2U1PKU2</accession>
<evidence type="ECO:0000313" key="3">
    <source>
        <dbReference type="Proteomes" id="UP000245207"/>
    </source>
</evidence>
<dbReference type="SUPFAM" id="SSF56112">
    <property type="entry name" value="Protein kinase-like (PK-like)"/>
    <property type="match status" value="1"/>
</dbReference>
<dbReference type="GO" id="GO:0004714">
    <property type="term" value="F:transmembrane receptor protein tyrosine kinase activity"/>
    <property type="evidence" value="ECO:0007669"/>
    <property type="project" value="InterPro"/>
</dbReference>